<reference evidence="2" key="2">
    <citation type="submission" date="2019-11" db="EMBL/GenBank/DDBJ databases">
        <authorList>
            <person name="Feng L."/>
        </authorList>
    </citation>
    <scope>NUCLEOTIDE SEQUENCE</scope>
    <source>
        <strain evidence="2">BdentiumLFYP24</strain>
    </source>
</reference>
<sequence length="381" mass="43004">MTDPTTIGFGSAGFGHNALDALALAANHGRTRCVNAENPTGGKGMAATAASKLGPSRKGSPCIQTVRAGDAVTLMDVDGPGVIRHIWMTVTDRTSPTGPNVLRNLILECYWDGEESPSVQCPIGDFFCCGHAQACRINSIPVMVVPNRGFNCYFTMPFEHARIVLRNDHNEDVPAFFYQIDYTEYDELPADAMRFHAQWRRERVTELARDYVVLDGVRGRGAYIGTYLALTALESRWWGEGEFKMYIDGDSQYPTWCSTGAEDYFGGAWSFADFDDNGHMSERTFTGPYLGFPFYSQQLAANRESAYWDINTPVTRGLYRWHIPDPIYFDSDLRVEWQQIGTEEAGNFERQDDVASVAYWYQLEPHTPFELIGDRHFRQPR</sequence>
<dbReference type="EMBL" id="WDPD01000004">
    <property type="protein sequence ID" value="KAB7461499.1"/>
    <property type="molecule type" value="Genomic_DNA"/>
</dbReference>
<dbReference type="Pfam" id="PF11175">
    <property type="entry name" value="DUF2961"/>
    <property type="match status" value="1"/>
</dbReference>
<evidence type="ECO:0000313" key="3">
    <source>
        <dbReference type="Proteomes" id="UP000429211"/>
    </source>
</evidence>
<dbReference type="Proteomes" id="UP000429211">
    <property type="component" value="Unassembled WGS sequence"/>
</dbReference>
<evidence type="ECO:0000313" key="2">
    <source>
        <dbReference type="EMBL" id="VYT08297.1"/>
    </source>
</evidence>
<organism evidence="2">
    <name type="scientific">Bifidobacterium dentium</name>
    <dbReference type="NCBI Taxonomy" id="1689"/>
    <lineage>
        <taxon>Bacteria</taxon>
        <taxon>Bacillati</taxon>
        <taxon>Actinomycetota</taxon>
        <taxon>Actinomycetes</taxon>
        <taxon>Bifidobacteriales</taxon>
        <taxon>Bifidobacteriaceae</taxon>
        <taxon>Bifidobacterium</taxon>
    </lineage>
</organism>
<reference evidence="1 3" key="1">
    <citation type="journal article" date="2019" name="Nat. Med.">
        <title>A library of human gut bacterial isolates paired with longitudinal multiomics data enables mechanistic microbiome research.</title>
        <authorList>
            <person name="Poyet M."/>
            <person name="Groussin M."/>
            <person name="Gibbons S.M."/>
            <person name="Avila-Pacheco J."/>
            <person name="Jiang X."/>
            <person name="Kearney S.M."/>
            <person name="Perrotta A.R."/>
            <person name="Berdy B."/>
            <person name="Zhao S."/>
            <person name="Lieberman T.D."/>
            <person name="Swanson P.K."/>
            <person name="Smith M."/>
            <person name="Roesemann S."/>
            <person name="Alexander J.E."/>
            <person name="Rich S.A."/>
            <person name="Livny J."/>
            <person name="Vlamakis H."/>
            <person name="Clish C."/>
            <person name="Bullock K."/>
            <person name="Deik A."/>
            <person name="Scott J."/>
            <person name="Pierce K.A."/>
            <person name="Xavier R.J."/>
            <person name="Alm E.J."/>
        </authorList>
    </citation>
    <scope>NUCLEOTIDE SEQUENCE [LARGE SCALE GENOMIC DNA]</scope>
    <source>
        <strain evidence="1 3">BIOML-A2</strain>
    </source>
</reference>
<protein>
    <submittedName>
        <fullName evidence="1">DUF2961 domain-containing protein</fullName>
    </submittedName>
</protein>
<evidence type="ECO:0000313" key="1">
    <source>
        <dbReference type="EMBL" id="KAB7461499.1"/>
    </source>
</evidence>
<accession>A0A6N2TSG0</accession>
<dbReference type="EMBL" id="CACRSP010000006">
    <property type="protein sequence ID" value="VYT08297.1"/>
    <property type="molecule type" value="Genomic_DNA"/>
</dbReference>
<dbReference type="Gene3D" id="2.60.120.1390">
    <property type="match status" value="1"/>
</dbReference>
<dbReference type="RefSeq" id="WP_129879978.1">
    <property type="nucleotide sequence ID" value="NZ_CACRSP010000006.1"/>
</dbReference>
<dbReference type="InterPro" id="IPR021345">
    <property type="entry name" value="DUF2961"/>
</dbReference>
<gene>
    <name evidence="2" type="ORF">BDLFYP24_02120</name>
    <name evidence="1" type="ORF">GBB04_05335</name>
</gene>
<proteinExistence type="predicted"/>
<dbReference type="AlphaFoldDB" id="A0A6N2TSG0"/>
<name>A0A6N2TSG0_9BIFI</name>